<dbReference type="PANTHER" id="PTHR45586:SF1">
    <property type="entry name" value="LIPOPOLYSACCHARIDE ASSEMBLY PROTEIN B"/>
    <property type="match status" value="1"/>
</dbReference>
<dbReference type="InterPro" id="IPR051012">
    <property type="entry name" value="CellSynth/LPSAsmb/PSIAsmb"/>
</dbReference>
<feature type="region of interest" description="Disordered" evidence="4">
    <location>
        <begin position="23"/>
        <end position="42"/>
    </location>
</feature>
<dbReference type="RefSeq" id="WP_110019843.1">
    <property type="nucleotide sequence ID" value="NZ_QGTJ01000012.1"/>
</dbReference>
<keyword evidence="1" id="KW-0677">Repeat</keyword>
<dbReference type="AlphaFoldDB" id="A0A317MR21"/>
<sequence>MKLRIVLPLLLVLTQSACSSLFSDEKSGTGSGTTNASGPPPDKIEPDVKQAAQLNFQLGVGYIQRGEYLVAIDRLNKSLEFNANFAEAHNALGVAYEQLNQLPQARKEFDQAVSLDRSLLAARINQARMLCRSPEEAAEGERRLVELASQPDMTSPDGGWLEAAQCARQSGAMDRAEGYLRQAMEAAPKAPRAPFELAGLLHEMHRDVEARTLLEQFHARFGETPATLALTARVEDSLGNATASKQAVARLLKRFPDSNEAKSYKTRR</sequence>
<dbReference type="PANTHER" id="PTHR45586">
    <property type="entry name" value="TPR REPEAT-CONTAINING PROTEIN PA4667"/>
    <property type="match status" value="1"/>
</dbReference>
<feature type="repeat" description="TPR" evidence="3">
    <location>
        <begin position="52"/>
        <end position="85"/>
    </location>
</feature>
<feature type="repeat" description="TPR" evidence="3">
    <location>
        <begin position="86"/>
        <end position="119"/>
    </location>
</feature>
<feature type="chain" id="PRO_5016355106" evidence="5">
    <location>
        <begin position="20"/>
        <end position="268"/>
    </location>
</feature>
<dbReference type="InterPro" id="IPR019734">
    <property type="entry name" value="TPR_rpt"/>
</dbReference>
<evidence type="ECO:0000256" key="4">
    <source>
        <dbReference type="SAM" id="MobiDB-lite"/>
    </source>
</evidence>
<accession>A0A317MR21</accession>
<keyword evidence="7" id="KW-1185">Reference proteome</keyword>
<dbReference type="OrthoDB" id="9814042at2"/>
<dbReference type="Gene3D" id="1.25.40.10">
    <property type="entry name" value="Tetratricopeptide repeat domain"/>
    <property type="match status" value="1"/>
</dbReference>
<keyword evidence="5" id="KW-0732">Signal</keyword>
<evidence type="ECO:0000313" key="6">
    <source>
        <dbReference type="EMBL" id="PWV59052.1"/>
    </source>
</evidence>
<proteinExistence type="predicted"/>
<dbReference type="SUPFAM" id="SSF48452">
    <property type="entry name" value="TPR-like"/>
    <property type="match status" value="1"/>
</dbReference>
<organism evidence="6 7">
    <name type="scientific">Plasticicumulans acidivorans</name>
    <dbReference type="NCBI Taxonomy" id="886464"/>
    <lineage>
        <taxon>Bacteria</taxon>
        <taxon>Pseudomonadati</taxon>
        <taxon>Pseudomonadota</taxon>
        <taxon>Gammaproteobacteria</taxon>
        <taxon>Candidatus Competibacteraceae</taxon>
        <taxon>Plasticicumulans</taxon>
    </lineage>
</organism>
<gene>
    <name evidence="6" type="ORF">C7443_11250</name>
</gene>
<comment type="caution">
    <text evidence="6">The sequence shown here is derived from an EMBL/GenBank/DDBJ whole genome shotgun (WGS) entry which is preliminary data.</text>
</comment>
<dbReference type="Pfam" id="PF13414">
    <property type="entry name" value="TPR_11"/>
    <property type="match status" value="1"/>
</dbReference>
<dbReference type="SMART" id="SM00028">
    <property type="entry name" value="TPR"/>
    <property type="match status" value="3"/>
</dbReference>
<dbReference type="PROSITE" id="PS50005">
    <property type="entry name" value="TPR"/>
    <property type="match status" value="2"/>
</dbReference>
<dbReference type="Proteomes" id="UP000246569">
    <property type="component" value="Unassembled WGS sequence"/>
</dbReference>
<evidence type="ECO:0000256" key="3">
    <source>
        <dbReference type="PROSITE-ProRule" id="PRU00339"/>
    </source>
</evidence>
<keyword evidence="2 3" id="KW-0802">TPR repeat</keyword>
<reference evidence="6 7" key="1">
    <citation type="submission" date="2018-05" db="EMBL/GenBank/DDBJ databases">
        <title>Genomic Encyclopedia of Type Strains, Phase IV (KMG-IV): sequencing the most valuable type-strain genomes for metagenomic binning, comparative biology and taxonomic classification.</title>
        <authorList>
            <person name="Goeker M."/>
        </authorList>
    </citation>
    <scope>NUCLEOTIDE SEQUENCE [LARGE SCALE GENOMIC DNA]</scope>
    <source>
        <strain evidence="6 7">DSM 23606</strain>
    </source>
</reference>
<dbReference type="EMBL" id="QGTJ01000012">
    <property type="protein sequence ID" value="PWV59052.1"/>
    <property type="molecule type" value="Genomic_DNA"/>
</dbReference>
<dbReference type="Pfam" id="PF14559">
    <property type="entry name" value="TPR_19"/>
    <property type="match status" value="1"/>
</dbReference>
<feature type="signal peptide" evidence="5">
    <location>
        <begin position="1"/>
        <end position="19"/>
    </location>
</feature>
<protein>
    <submittedName>
        <fullName evidence="6">Type IV pilus assembly protein PilF</fullName>
    </submittedName>
</protein>
<dbReference type="InterPro" id="IPR011990">
    <property type="entry name" value="TPR-like_helical_dom_sf"/>
</dbReference>
<evidence type="ECO:0000313" key="7">
    <source>
        <dbReference type="Proteomes" id="UP000246569"/>
    </source>
</evidence>
<evidence type="ECO:0000256" key="5">
    <source>
        <dbReference type="SAM" id="SignalP"/>
    </source>
</evidence>
<evidence type="ECO:0000256" key="1">
    <source>
        <dbReference type="ARBA" id="ARBA00022737"/>
    </source>
</evidence>
<evidence type="ECO:0000256" key="2">
    <source>
        <dbReference type="ARBA" id="ARBA00022803"/>
    </source>
</evidence>
<name>A0A317MR21_9GAMM</name>